<evidence type="ECO:0000256" key="6">
    <source>
        <dbReference type="PROSITE-ProRule" id="PRU00330"/>
    </source>
</evidence>
<dbReference type="SUPFAM" id="SSF74788">
    <property type="entry name" value="Cullin repeat-like"/>
    <property type="match status" value="1"/>
</dbReference>
<dbReference type="Pfam" id="PF26557">
    <property type="entry name" value="Cullin_AB"/>
    <property type="match status" value="1"/>
</dbReference>
<sequence>MVANRTANRTAQVATFAETPVWVVSAVDCKPFVLTKTSCRPTAIWTCTRNDVFNYCSNSLQNEPTQVNVANNGAEFVGAQLYKHLVEYIENFNAALLRKFEDKSGEDLLDVYTSIWHKYQFSFTVVNGVFAYLNRHWVKREMDNGNPNQVFEVYNLAMITWKNVIFGKLNNNVSSAILKLVEQERNGEKIRTKLISGVINSYLELGVSEGVASTAVQRPISRLAVYKEFFEIRFIENTKNYYTQESVEFLQKHSPVEYMKKVEQRISEERDRCELYLDRSTQDPLAETLNDVLISQHMEYMQNEFQTLLINQKNEDLGRMFLLCGRVAGALDKLRDLLERHIGREGAEAIEKIAAMAAANPKSFVTAILQVHDRYHKLVAEFFQQDPGFVQALDKACTSFINANAVTEAAKSSSKTPELLTRYSDLLLRKGSKLAEEGGTEECLNQVMVIFKYLDDKDVYQKYYSKMLAKRLVGELSASDGAESSMISKLKQMCGFEYTSKLQRMFTDAELSKEVTEEYKKHIQSHGTRYNIDCSIKILATGVWPFSPTESFVIPPAMRESMDTFTAFYQAKHTGRKLNWMLPMGKGELASTPQMAVLMLFNDSTEYSLEKMTGLLNMPQEQVIAHLQVVIKLELIKATPGGFELPSNAAGDTLLKLNDSFNNKRMKVDLSKVPMRGDVKKENDEVQKSVDDDRSMVIQAALVRIMKTRKTLKHTQLMTEVIQQLSSRFQPKVPMIKKCIDTLIDKEYLKRVENDRDSYEYLA</sequence>
<dbReference type="SMART" id="SM00182">
    <property type="entry name" value="CULLIN"/>
    <property type="match status" value="1"/>
</dbReference>
<keyword evidence="3" id="KW-1017">Isopeptide bond</keyword>
<evidence type="ECO:0000256" key="7">
    <source>
        <dbReference type="RuleBase" id="RU003829"/>
    </source>
</evidence>
<dbReference type="Gene3D" id="4.10.1030.10">
    <property type="entry name" value="Ring Box Chain A, domain 5"/>
    <property type="match status" value="1"/>
</dbReference>
<dbReference type="SMART" id="SM00884">
    <property type="entry name" value="Cullin_Nedd8"/>
    <property type="match status" value="1"/>
</dbReference>
<evidence type="ECO:0000256" key="2">
    <source>
        <dbReference type="ARBA" id="ARBA00006019"/>
    </source>
</evidence>
<dbReference type="AlphaFoldDB" id="A0A915DG67"/>
<dbReference type="Proteomes" id="UP000887574">
    <property type="component" value="Unplaced"/>
</dbReference>
<evidence type="ECO:0000256" key="3">
    <source>
        <dbReference type="ARBA" id="ARBA00022499"/>
    </source>
</evidence>
<evidence type="ECO:0000256" key="4">
    <source>
        <dbReference type="ARBA" id="ARBA00022786"/>
    </source>
</evidence>
<dbReference type="Pfam" id="PF10557">
    <property type="entry name" value="Cullin_Nedd8"/>
    <property type="match status" value="1"/>
</dbReference>
<proteinExistence type="inferred from homology"/>
<dbReference type="InterPro" id="IPR045093">
    <property type="entry name" value="Cullin"/>
</dbReference>
<keyword evidence="9" id="KW-1185">Reference proteome</keyword>
<keyword evidence="5" id="KW-0832">Ubl conjugation</keyword>
<evidence type="ECO:0000256" key="5">
    <source>
        <dbReference type="ARBA" id="ARBA00022843"/>
    </source>
</evidence>
<dbReference type="Gene3D" id="1.10.10.10">
    <property type="entry name" value="Winged helix-like DNA-binding domain superfamily/Winged helix DNA-binding domain"/>
    <property type="match status" value="2"/>
</dbReference>
<comment type="pathway">
    <text evidence="1">Protein modification; protein ubiquitination.</text>
</comment>
<dbReference type="InterPro" id="IPR016157">
    <property type="entry name" value="Cullin_CS"/>
</dbReference>
<dbReference type="GO" id="GO:0010564">
    <property type="term" value="P:regulation of cell cycle process"/>
    <property type="evidence" value="ECO:0007669"/>
    <property type="project" value="UniProtKB-ARBA"/>
</dbReference>
<dbReference type="GO" id="GO:0043066">
    <property type="term" value="P:negative regulation of apoptotic process"/>
    <property type="evidence" value="ECO:0007669"/>
    <property type="project" value="UniProtKB-ARBA"/>
</dbReference>
<comment type="similarity">
    <text evidence="2 6 7">Belongs to the cullin family.</text>
</comment>
<dbReference type="FunFam" id="1.10.10.10:FF:000014">
    <property type="entry name" value="Cullin 1"/>
    <property type="match status" value="1"/>
</dbReference>
<accession>A0A915DG67</accession>
<dbReference type="InterPro" id="IPR016159">
    <property type="entry name" value="Cullin_repeat-like_dom_sf"/>
</dbReference>
<dbReference type="GO" id="GO:0019005">
    <property type="term" value="C:SCF ubiquitin ligase complex"/>
    <property type="evidence" value="ECO:0007669"/>
    <property type="project" value="UniProtKB-ARBA"/>
</dbReference>
<dbReference type="InterPro" id="IPR036317">
    <property type="entry name" value="Cullin_homology_sf"/>
</dbReference>
<dbReference type="WBParaSite" id="jg19197">
    <property type="protein sequence ID" value="jg19197"/>
    <property type="gene ID" value="jg19197"/>
</dbReference>
<dbReference type="InterPro" id="IPR019559">
    <property type="entry name" value="Cullin_neddylation_domain"/>
</dbReference>
<dbReference type="InterPro" id="IPR001373">
    <property type="entry name" value="Cullin_N"/>
</dbReference>
<dbReference type="SUPFAM" id="SSF75632">
    <property type="entry name" value="Cullin homology domain"/>
    <property type="match status" value="1"/>
</dbReference>
<dbReference type="GO" id="GO:1902532">
    <property type="term" value="P:negative regulation of intracellular signal transduction"/>
    <property type="evidence" value="ECO:0007669"/>
    <property type="project" value="UniProtKB-ARBA"/>
</dbReference>
<reference evidence="10" key="1">
    <citation type="submission" date="2022-11" db="UniProtKB">
        <authorList>
            <consortium name="WormBaseParasite"/>
        </authorList>
    </citation>
    <scope>IDENTIFICATION</scope>
</reference>
<organism evidence="9 10">
    <name type="scientific">Ditylenchus dipsaci</name>
    <dbReference type="NCBI Taxonomy" id="166011"/>
    <lineage>
        <taxon>Eukaryota</taxon>
        <taxon>Metazoa</taxon>
        <taxon>Ecdysozoa</taxon>
        <taxon>Nematoda</taxon>
        <taxon>Chromadorea</taxon>
        <taxon>Rhabditida</taxon>
        <taxon>Tylenchina</taxon>
        <taxon>Tylenchomorpha</taxon>
        <taxon>Sphaerularioidea</taxon>
        <taxon>Anguinidae</taxon>
        <taxon>Anguininae</taxon>
        <taxon>Ditylenchus</taxon>
    </lineage>
</organism>
<dbReference type="PANTHER" id="PTHR11932">
    <property type="entry name" value="CULLIN"/>
    <property type="match status" value="1"/>
</dbReference>
<name>A0A915DG67_9BILA</name>
<dbReference type="GO" id="GO:0006511">
    <property type="term" value="P:ubiquitin-dependent protein catabolic process"/>
    <property type="evidence" value="ECO:0007669"/>
    <property type="project" value="InterPro"/>
</dbReference>
<evidence type="ECO:0000259" key="8">
    <source>
        <dbReference type="PROSITE" id="PS50069"/>
    </source>
</evidence>
<dbReference type="Pfam" id="PF00888">
    <property type="entry name" value="Cullin"/>
    <property type="match status" value="1"/>
</dbReference>
<dbReference type="InterPro" id="IPR036388">
    <property type="entry name" value="WH-like_DNA-bd_sf"/>
</dbReference>
<feature type="domain" description="Cullin family profile" evidence="8">
    <location>
        <begin position="415"/>
        <end position="631"/>
    </location>
</feature>
<dbReference type="GO" id="GO:0031625">
    <property type="term" value="F:ubiquitin protein ligase binding"/>
    <property type="evidence" value="ECO:0007669"/>
    <property type="project" value="InterPro"/>
</dbReference>
<keyword evidence="4" id="KW-0833">Ubl conjugation pathway</keyword>
<dbReference type="SUPFAM" id="SSF46785">
    <property type="entry name" value="Winged helix' DNA-binding domain"/>
    <property type="match status" value="1"/>
</dbReference>
<dbReference type="InterPro" id="IPR059120">
    <property type="entry name" value="Cullin-like_AB"/>
</dbReference>
<dbReference type="InterPro" id="IPR036390">
    <property type="entry name" value="WH_DNA-bd_sf"/>
</dbReference>
<dbReference type="Gene3D" id="1.20.1310.10">
    <property type="entry name" value="Cullin Repeats"/>
    <property type="match status" value="4"/>
</dbReference>
<dbReference type="FunFam" id="1.20.1310.10:FF:000019">
    <property type="entry name" value="Cullin 1"/>
    <property type="match status" value="1"/>
</dbReference>
<dbReference type="InterPro" id="IPR016158">
    <property type="entry name" value="Cullin_homology"/>
</dbReference>
<evidence type="ECO:0000313" key="9">
    <source>
        <dbReference type="Proteomes" id="UP000887574"/>
    </source>
</evidence>
<evidence type="ECO:0000256" key="1">
    <source>
        <dbReference type="ARBA" id="ARBA00004906"/>
    </source>
</evidence>
<dbReference type="PROSITE" id="PS01256">
    <property type="entry name" value="CULLIN_1"/>
    <property type="match status" value="1"/>
</dbReference>
<dbReference type="FunFam" id="1.20.1310.10:FF:000007">
    <property type="entry name" value="Cullin 1"/>
    <property type="match status" value="1"/>
</dbReference>
<evidence type="ECO:0000313" key="10">
    <source>
        <dbReference type="WBParaSite" id="jg19197"/>
    </source>
</evidence>
<protein>
    <submittedName>
        <fullName evidence="10">Cullin family profile domain-containing protein</fullName>
    </submittedName>
</protein>
<dbReference type="PROSITE" id="PS50069">
    <property type="entry name" value="CULLIN_2"/>
    <property type="match status" value="1"/>
</dbReference>
<dbReference type="FunFam" id="1.20.1310.10:FF:000011">
    <property type="entry name" value="Cullin 1"/>
    <property type="match status" value="1"/>
</dbReference>